<dbReference type="RefSeq" id="WP_147088418.1">
    <property type="nucleotide sequence ID" value="NZ_VORM01000043.1"/>
</dbReference>
<dbReference type="EMBL" id="VORO01000044">
    <property type="protein sequence ID" value="TXD86654.1"/>
    <property type="molecule type" value="Genomic_DNA"/>
</dbReference>
<feature type="domain" description="ABC transporter" evidence="1">
    <location>
        <begin position="1"/>
        <end position="82"/>
    </location>
</feature>
<dbReference type="GO" id="GO:0005524">
    <property type="term" value="F:ATP binding"/>
    <property type="evidence" value="ECO:0007669"/>
    <property type="project" value="UniProtKB-KW"/>
</dbReference>
<dbReference type="PANTHER" id="PTHR24220:SF659">
    <property type="entry name" value="TRANSPORTER, PUTATIVE-RELATED"/>
    <property type="match status" value="1"/>
</dbReference>
<dbReference type="GO" id="GO:0005886">
    <property type="term" value="C:plasma membrane"/>
    <property type="evidence" value="ECO:0007669"/>
    <property type="project" value="TreeGrafter"/>
</dbReference>
<name>A0A5C6ZAI7_9FLAO</name>
<dbReference type="Pfam" id="PF00005">
    <property type="entry name" value="ABC_tran"/>
    <property type="match status" value="1"/>
</dbReference>
<dbReference type="Proteomes" id="UP000321578">
    <property type="component" value="Unassembled WGS sequence"/>
</dbReference>
<dbReference type="GO" id="GO:0016887">
    <property type="term" value="F:ATP hydrolysis activity"/>
    <property type="evidence" value="ECO:0007669"/>
    <property type="project" value="InterPro"/>
</dbReference>
<evidence type="ECO:0000313" key="3">
    <source>
        <dbReference type="Proteomes" id="UP000321578"/>
    </source>
</evidence>
<dbReference type="PANTHER" id="PTHR24220">
    <property type="entry name" value="IMPORT ATP-BINDING PROTEIN"/>
    <property type="match status" value="1"/>
</dbReference>
<dbReference type="Gene3D" id="3.40.50.300">
    <property type="entry name" value="P-loop containing nucleotide triphosphate hydrolases"/>
    <property type="match status" value="1"/>
</dbReference>
<keyword evidence="2" id="KW-0067">ATP-binding</keyword>
<accession>A0A5C6ZAI7</accession>
<gene>
    <name evidence="2" type="ORF">ESY86_19630</name>
</gene>
<sequence length="126" mass="14058">MVFQKPHFIKSLNVIENIESKLYFSKAGVETKKMETILDALEMTPFKHTKVAELSEGQKQRLSIAIALISRPSLILANEPTSALDDSNCAQVLSLLHNTAEVVGAHLLVITHDQRVKPYFSNTLEL</sequence>
<proteinExistence type="predicted"/>
<dbReference type="SUPFAM" id="SSF52540">
    <property type="entry name" value="P-loop containing nucleoside triphosphate hydrolases"/>
    <property type="match status" value="1"/>
</dbReference>
<dbReference type="InterPro" id="IPR027417">
    <property type="entry name" value="P-loop_NTPase"/>
</dbReference>
<comment type="caution">
    <text evidence="2">The sequence shown here is derived from an EMBL/GenBank/DDBJ whole genome shotgun (WGS) entry which is preliminary data.</text>
</comment>
<dbReference type="GO" id="GO:0022857">
    <property type="term" value="F:transmembrane transporter activity"/>
    <property type="evidence" value="ECO:0007669"/>
    <property type="project" value="TreeGrafter"/>
</dbReference>
<keyword evidence="3" id="KW-1185">Reference proteome</keyword>
<dbReference type="InterPro" id="IPR015854">
    <property type="entry name" value="ABC_transpr_LolD-like"/>
</dbReference>
<evidence type="ECO:0000259" key="1">
    <source>
        <dbReference type="Pfam" id="PF00005"/>
    </source>
</evidence>
<dbReference type="AlphaFoldDB" id="A0A5C6ZAI7"/>
<dbReference type="OrthoDB" id="1414429at2"/>
<organism evidence="2 3">
    <name type="scientific">Subsaximicrobium wynnwilliamsii</name>
    <dbReference type="NCBI Taxonomy" id="291179"/>
    <lineage>
        <taxon>Bacteria</taxon>
        <taxon>Pseudomonadati</taxon>
        <taxon>Bacteroidota</taxon>
        <taxon>Flavobacteriia</taxon>
        <taxon>Flavobacteriales</taxon>
        <taxon>Flavobacteriaceae</taxon>
        <taxon>Subsaximicrobium</taxon>
    </lineage>
</organism>
<reference evidence="2 3" key="1">
    <citation type="submission" date="2019-08" db="EMBL/GenBank/DDBJ databases">
        <title>Genomes of Subsaximicrobium wynnwilliamsii strains.</title>
        <authorList>
            <person name="Bowman J.P."/>
        </authorList>
    </citation>
    <scope>NUCLEOTIDE SEQUENCE [LARGE SCALE GENOMIC DNA]</scope>
    <source>
        <strain evidence="2 3">2-80-2</strain>
    </source>
</reference>
<dbReference type="InterPro" id="IPR003439">
    <property type="entry name" value="ABC_transporter-like_ATP-bd"/>
</dbReference>
<keyword evidence="2" id="KW-0547">Nucleotide-binding</keyword>
<evidence type="ECO:0000313" key="2">
    <source>
        <dbReference type="EMBL" id="TXD86654.1"/>
    </source>
</evidence>
<protein>
    <submittedName>
        <fullName evidence="2">ATP-binding cassette domain-containing protein</fullName>
    </submittedName>
</protein>